<gene>
    <name evidence="2" type="ORF">AA309_05425</name>
</gene>
<keyword evidence="1" id="KW-0812">Transmembrane</keyword>
<keyword evidence="1" id="KW-0472">Membrane</keyword>
<accession>A0A0H1RFF6</accession>
<evidence type="ECO:0000256" key="1">
    <source>
        <dbReference type="SAM" id="Phobius"/>
    </source>
</evidence>
<dbReference type="RefSeq" id="WP_047187969.1">
    <property type="nucleotide sequence ID" value="NZ_LCYG01000016.1"/>
</dbReference>
<name>A0A0H1RFF6_9HYPH</name>
<protein>
    <recommendedName>
        <fullName evidence="4">SMODS and SLOG-associating 2TM effector domain-containing protein</fullName>
    </recommendedName>
</protein>
<organism evidence="2 3">
    <name type="scientific">Microvirga vignae</name>
    <dbReference type="NCBI Taxonomy" id="1225564"/>
    <lineage>
        <taxon>Bacteria</taxon>
        <taxon>Pseudomonadati</taxon>
        <taxon>Pseudomonadota</taxon>
        <taxon>Alphaproteobacteria</taxon>
        <taxon>Hyphomicrobiales</taxon>
        <taxon>Methylobacteriaceae</taxon>
        <taxon>Microvirga</taxon>
    </lineage>
</organism>
<reference evidence="2 3" key="1">
    <citation type="submission" date="2015-05" db="EMBL/GenBank/DDBJ databases">
        <title>Draft genome sequence of Microvirga vignae strain BR3299, a novel nitrogen fixing bacteria isolated from Brazil semi-aired region.</title>
        <authorList>
            <person name="Zilli J.E."/>
            <person name="Passos S.R."/>
            <person name="Leite J."/>
            <person name="Baldani J.I."/>
            <person name="Xavier G.R."/>
            <person name="Rumjaneck N.G."/>
            <person name="Simoes-Araujo J.L."/>
        </authorList>
    </citation>
    <scope>NUCLEOTIDE SEQUENCE [LARGE SCALE GENOMIC DNA]</scope>
    <source>
        <strain evidence="2 3">BR3299</strain>
    </source>
</reference>
<dbReference type="Proteomes" id="UP000035489">
    <property type="component" value="Unassembled WGS sequence"/>
</dbReference>
<dbReference type="EMBL" id="LCYG01000016">
    <property type="protein sequence ID" value="KLK93925.1"/>
    <property type="molecule type" value="Genomic_DNA"/>
</dbReference>
<sequence>MTRERFRGGYQSLVTVLERWAPTEIAELRRRHVAAASLLSSSRELGEAQDAGSAAPVSGDGTVLLDLARASLAPLRARVDRLLEHVLRRMTLASRIRLFGAVAAAASGLVAALLVYTGSEKGTQLATACFSFVGGLVTVLADRVIQAPSGLPIASSDVYTKILAMRLDIERMALRLARAVPTPLSESDLADILNRLDEIALDLIRYERS</sequence>
<comment type="caution">
    <text evidence="2">The sequence shown here is derived from an EMBL/GenBank/DDBJ whole genome shotgun (WGS) entry which is preliminary data.</text>
</comment>
<evidence type="ECO:0000313" key="2">
    <source>
        <dbReference type="EMBL" id="KLK93925.1"/>
    </source>
</evidence>
<feature type="transmembrane region" description="Helical" evidence="1">
    <location>
        <begin position="98"/>
        <end position="116"/>
    </location>
</feature>
<keyword evidence="3" id="KW-1185">Reference proteome</keyword>
<feature type="transmembrane region" description="Helical" evidence="1">
    <location>
        <begin position="122"/>
        <end position="141"/>
    </location>
</feature>
<proteinExistence type="predicted"/>
<dbReference type="STRING" id="1225564.AA309_05425"/>
<evidence type="ECO:0000313" key="3">
    <source>
        <dbReference type="Proteomes" id="UP000035489"/>
    </source>
</evidence>
<dbReference type="AlphaFoldDB" id="A0A0H1RFF6"/>
<dbReference type="PATRIC" id="fig|1225564.3.peg.1550"/>
<evidence type="ECO:0008006" key="4">
    <source>
        <dbReference type="Google" id="ProtNLM"/>
    </source>
</evidence>
<keyword evidence="1" id="KW-1133">Transmembrane helix</keyword>